<dbReference type="SUPFAM" id="SSF52518">
    <property type="entry name" value="Thiamin diphosphate-binding fold (THDP-binding)"/>
    <property type="match status" value="1"/>
</dbReference>
<dbReference type="InterPro" id="IPR009014">
    <property type="entry name" value="Transketo_C/PFOR_II"/>
</dbReference>
<evidence type="ECO:0000259" key="2">
    <source>
        <dbReference type="Pfam" id="PF01558"/>
    </source>
</evidence>
<keyword evidence="1" id="KW-0560">Oxidoreductase</keyword>
<sequence length="615" mass="68712">MSQLQPASVRDNGTVGERIVNDFCITFSTVNGSGSATANTILLKSLFRMGIPVNGKNIFPSNIQGLPTWYSIRLSKKGYLARVEMDHLVVAMNPATLATEMKFLLPGGVLFYPDDFKLDLERDDIVLYPMPVKRLIKEADAPQNLRDYMANMVYVGVVAQMLGIDLDVIYQVLDAHFKGKKKAVDSNWQVIKAAANWAKENLVKRDPYYVEPMPPLDGYIITEGNIASALGALYGGVQLTAWYPITPASSLAEAVMEYLPSLRTDPDTGKTTAVVIQAEDEIAAIGMAVGAGWAGLRAMTSTSGPGISLMAEYLGLAYFAEVPVVVWDVQRVGPSTGLPTRTAQGDLTFVNFISHGDTEYIILLPGNVKECFEFGWKSFDIAERLQTPVLILTDLDLGMNYHISPRFDYPDQPIDRGKVLWEEDLQKILERLDGKWGRYLDVDGDGIPYRTVPGNRHPASAYFARGTGHDEMTRYSEDPDVWERGLNRLKRKIQNNRHLLPEPVIERMEGAKFAIVGFGSTDPAIQEARDLLAEAGFPTDYMRIRSLPFRDEVCSFLHQYDRTYVVELNRDGQMKQLLTMNFSECGSRLRQVSHIDGMPITANWIKERILSMEGK</sequence>
<evidence type="ECO:0000313" key="4">
    <source>
        <dbReference type="EMBL" id="KPL75019.1"/>
    </source>
</evidence>
<dbReference type="SUPFAM" id="SSF53323">
    <property type="entry name" value="Pyruvate-ferredoxin oxidoreductase, PFOR, domain III"/>
    <property type="match status" value="1"/>
</dbReference>
<protein>
    <submittedName>
        <fullName evidence="4">Ferredoxin oxidoreductase</fullName>
    </submittedName>
</protein>
<dbReference type="InterPro" id="IPR019752">
    <property type="entry name" value="Pyrv/ketoisovalerate_OxRed_cat"/>
</dbReference>
<dbReference type="InterPro" id="IPR029061">
    <property type="entry name" value="THDP-binding"/>
</dbReference>
<dbReference type="Proteomes" id="UP000050514">
    <property type="component" value="Unassembled WGS sequence"/>
</dbReference>
<dbReference type="FunFam" id="3.40.50.970:FF:000022">
    <property type="entry name" value="2-oxoglutarate ferredoxin oxidoreductase alpha subunit"/>
    <property type="match status" value="1"/>
</dbReference>
<accession>A0A0P6XRI8</accession>
<dbReference type="OrthoDB" id="9794954at2"/>
<feature type="domain" description="Pyruvate/ketoisovalerate oxidoreductase catalytic" evidence="2">
    <location>
        <begin position="32"/>
        <end position="195"/>
    </location>
</feature>
<dbReference type="EMBL" id="LGHJ01000016">
    <property type="protein sequence ID" value="KPL75019.1"/>
    <property type="molecule type" value="Genomic_DNA"/>
</dbReference>
<evidence type="ECO:0000259" key="3">
    <source>
        <dbReference type="Pfam" id="PF01855"/>
    </source>
</evidence>
<dbReference type="GO" id="GO:0016903">
    <property type="term" value="F:oxidoreductase activity, acting on the aldehyde or oxo group of donors"/>
    <property type="evidence" value="ECO:0007669"/>
    <property type="project" value="InterPro"/>
</dbReference>
<organism evidence="4 5">
    <name type="scientific">Bellilinea caldifistulae</name>
    <dbReference type="NCBI Taxonomy" id="360411"/>
    <lineage>
        <taxon>Bacteria</taxon>
        <taxon>Bacillati</taxon>
        <taxon>Chloroflexota</taxon>
        <taxon>Anaerolineae</taxon>
        <taxon>Anaerolineales</taxon>
        <taxon>Anaerolineaceae</taxon>
        <taxon>Bellilinea</taxon>
    </lineage>
</organism>
<dbReference type="SUPFAM" id="SSF52922">
    <property type="entry name" value="TK C-terminal domain-like"/>
    <property type="match status" value="1"/>
</dbReference>
<dbReference type="Gene3D" id="3.40.50.920">
    <property type="match status" value="1"/>
</dbReference>
<dbReference type="Gene3D" id="3.40.50.970">
    <property type="match status" value="1"/>
</dbReference>
<gene>
    <name evidence="4" type="ORF">AC812_11015</name>
</gene>
<dbReference type="RefSeq" id="WP_061916187.1">
    <property type="nucleotide sequence ID" value="NZ_DF967971.1"/>
</dbReference>
<dbReference type="NCBIfam" id="TIGR03710">
    <property type="entry name" value="OAFO_sf"/>
    <property type="match status" value="1"/>
</dbReference>
<evidence type="ECO:0000256" key="1">
    <source>
        <dbReference type="ARBA" id="ARBA00023002"/>
    </source>
</evidence>
<dbReference type="Gene3D" id="3.40.920.10">
    <property type="entry name" value="Pyruvate-ferredoxin oxidoreductase, PFOR, domain III"/>
    <property type="match status" value="1"/>
</dbReference>
<dbReference type="GO" id="GO:0006979">
    <property type="term" value="P:response to oxidative stress"/>
    <property type="evidence" value="ECO:0007669"/>
    <property type="project" value="TreeGrafter"/>
</dbReference>
<name>A0A0P6XRI8_9CHLR</name>
<dbReference type="InterPro" id="IPR002869">
    <property type="entry name" value="Pyrv_flavodox_OxRed_cen"/>
</dbReference>
<comment type="caution">
    <text evidence="4">The sequence shown here is derived from an EMBL/GenBank/DDBJ whole genome shotgun (WGS) entry which is preliminary data.</text>
</comment>
<dbReference type="Pfam" id="PF01558">
    <property type="entry name" value="POR"/>
    <property type="match status" value="1"/>
</dbReference>
<dbReference type="InterPro" id="IPR002880">
    <property type="entry name" value="Pyrv_Fd/Flavodoxin_OxRdtase_N"/>
</dbReference>
<dbReference type="InterPro" id="IPR022367">
    <property type="entry name" value="2-oxoacid/accept_OxRdtase_asu"/>
</dbReference>
<dbReference type="AlphaFoldDB" id="A0A0P6XRI8"/>
<dbReference type="Pfam" id="PF01855">
    <property type="entry name" value="POR_N"/>
    <property type="match status" value="1"/>
</dbReference>
<dbReference type="CDD" id="cd07034">
    <property type="entry name" value="TPP_PYR_PFOR_IOR-alpha_like"/>
    <property type="match status" value="1"/>
</dbReference>
<keyword evidence="5" id="KW-1185">Reference proteome</keyword>
<dbReference type="STRING" id="360411.AC812_11015"/>
<evidence type="ECO:0000313" key="5">
    <source>
        <dbReference type="Proteomes" id="UP000050514"/>
    </source>
</evidence>
<dbReference type="PANTHER" id="PTHR32154:SF29">
    <property type="entry name" value="BLR6743 PROTEIN"/>
    <property type="match status" value="1"/>
</dbReference>
<dbReference type="PATRIC" id="fig|360411.5.peg.2820"/>
<dbReference type="PANTHER" id="PTHR32154">
    <property type="entry name" value="PYRUVATE-FLAVODOXIN OXIDOREDUCTASE-RELATED"/>
    <property type="match status" value="1"/>
</dbReference>
<reference evidence="4 5" key="1">
    <citation type="submission" date="2015-07" db="EMBL/GenBank/DDBJ databases">
        <title>Draft genome of Bellilinea caldifistulae DSM 17877.</title>
        <authorList>
            <person name="Hemp J."/>
            <person name="Ward L.M."/>
            <person name="Pace L.A."/>
            <person name="Fischer W.W."/>
        </authorList>
    </citation>
    <scope>NUCLEOTIDE SEQUENCE [LARGE SCALE GENOMIC DNA]</scope>
    <source>
        <strain evidence="4 5">GOMI-1</strain>
    </source>
</reference>
<feature type="domain" description="Pyruvate flavodoxin/ferredoxin oxidoreductase pyrimidine binding" evidence="3">
    <location>
        <begin position="231"/>
        <end position="394"/>
    </location>
</feature>
<proteinExistence type="predicted"/>
<dbReference type="InterPro" id="IPR050722">
    <property type="entry name" value="Pyruvate:ferred/Flavod_OxRd"/>
</dbReference>